<dbReference type="AlphaFoldDB" id="A0A8J4XHV0"/>
<keyword evidence="2" id="KW-1185">Reference proteome</keyword>
<gene>
    <name evidence="1" type="ORF">DAT39_000287</name>
</gene>
<proteinExistence type="predicted"/>
<accession>A0A8J4XHV0</accession>
<organism evidence="1 2">
    <name type="scientific">Clarias magur</name>
    <name type="common">Asian catfish</name>
    <name type="synonym">Macropteronotus magur</name>
    <dbReference type="NCBI Taxonomy" id="1594786"/>
    <lineage>
        <taxon>Eukaryota</taxon>
        <taxon>Metazoa</taxon>
        <taxon>Chordata</taxon>
        <taxon>Craniata</taxon>
        <taxon>Vertebrata</taxon>
        <taxon>Euteleostomi</taxon>
        <taxon>Actinopterygii</taxon>
        <taxon>Neopterygii</taxon>
        <taxon>Teleostei</taxon>
        <taxon>Ostariophysi</taxon>
        <taxon>Siluriformes</taxon>
        <taxon>Clariidae</taxon>
        <taxon>Clarias</taxon>
    </lineage>
</organism>
<name>A0A8J4XHV0_CLAMG</name>
<dbReference type="Proteomes" id="UP000727407">
    <property type="component" value="Unassembled WGS sequence"/>
</dbReference>
<evidence type="ECO:0000313" key="1">
    <source>
        <dbReference type="EMBL" id="KAF5910160.1"/>
    </source>
</evidence>
<sequence>MLRVGGERARAAGPLLALLLIGGTFVYKTDTSFISIYQLFCLLTCDGGNKCELVRE</sequence>
<dbReference type="EMBL" id="QNUK01000001">
    <property type="protein sequence ID" value="KAF5910160.1"/>
    <property type="molecule type" value="Genomic_DNA"/>
</dbReference>
<protein>
    <submittedName>
        <fullName evidence="1">Uncharacterized protein</fullName>
    </submittedName>
</protein>
<evidence type="ECO:0000313" key="2">
    <source>
        <dbReference type="Proteomes" id="UP000727407"/>
    </source>
</evidence>
<reference evidence="1" key="1">
    <citation type="submission" date="2020-07" db="EMBL/GenBank/DDBJ databases">
        <title>Clarias magur genome sequencing, assembly and annotation.</title>
        <authorList>
            <person name="Kushwaha B."/>
            <person name="Kumar R."/>
            <person name="Das P."/>
            <person name="Joshi C.G."/>
            <person name="Kumar D."/>
            <person name="Nagpure N.S."/>
            <person name="Pandey M."/>
            <person name="Agarwal S."/>
            <person name="Srivastava S."/>
            <person name="Singh M."/>
            <person name="Sahoo L."/>
            <person name="Jayasankar P."/>
            <person name="Meher P.K."/>
            <person name="Koringa P.G."/>
            <person name="Iquebal M.A."/>
            <person name="Das S.P."/>
            <person name="Bit A."/>
            <person name="Patnaik S."/>
            <person name="Patel N."/>
            <person name="Shah T.M."/>
            <person name="Hinsu A."/>
            <person name="Jena J.K."/>
        </authorList>
    </citation>
    <scope>NUCLEOTIDE SEQUENCE</scope>
    <source>
        <strain evidence="1">CIFAMagur01</strain>
        <tissue evidence="1">Testis</tissue>
    </source>
</reference>
<comment type="caution">
    <text evidence="1">The sequence shown here is derived from an EMBL/GenBank/DDBJ whole genome shotgun (WGS) entry which is preliminary data.</text>
</comment>